<comment type="caution">
    <text evidence="1">The sequence shown here is derived from an EMBL/GenBank/DDBJ whole genome shotgun (WGS) entry which is preliminary data.</text>
</comment>
<dbReference type="RefSeq" id="WP_157169431.1">
    <property type="nucleotide sequence ID" value="NZ_WPNZ01000032.1"/>
</dbReference>
<accession>A0A6L6XAR4</accession>
<organism evidence="1 2">
    <name type="scientific">Streptomyces typhae</name>
    <dbReference type="NCBI Taxonomy" id="2681492"/>
    <lineage>
        <taxon>Bacteria</taxon>
        <taxon>Bacillati</taxon>
        <taxon>Actinomycetota</taxon>
        <taxon>Actinomycetes</taxon>
        <taxon>Kitasatosporales</taxon>
        <taxon>Streptomycetaceae</taxon>
        <taxon>Streptomyces</taxon>
    </lineage>
</organism>
<dbReference type="Proteomes" id="UP000483802">
    <property type="component" value="Unassembled WGS sequence"/>
</dbReference>
<dbReference type="Gene3D" id="2.40.30.100">
    <property type="entry name" value="AF2212/PG0164-like"/>
    <property type="match status" value="1"/>
</dbReference>
<name>A0A6L6XAR4_9ACTN</name>
<sequence length="89" mass="9818">MDKQFTATLQKSPNKGGWTYVVWPESVAFFGTRGLVKVRGRIDGHPFQSAFMALGDGTHKLPVKADVRRAIGKEEGDTVTVRLEGRVDT</sequence>
<dbReference type="InterPro" id="IPR037079">
    <property type="entry name" value="AF2212/PG0164-like_sf"/>
</dbReference>
<protein>
    <submittedName>
        <fullName evidence="1">DUF1905 domain-containing protein</fullName>
    </submittedName>
</protein>
<evidence type="ECO:0000313" key="1">
    <source>
        <dbReference type="EMBL" id="MVO90349.1"/>
    </source>
</evidence>
<dbReference type="Pfam" id="PF08922">
    <property type="entry name" value="DUF1905"/>
    <property type="match status" value="1"/>
</dbReference>
<dbReference type="InterPro" id="IPR015018">
    <property type="entry name" value="DUF1905"/>
</dbReference>
<reference evidence="1 2" key="1">
    <citation type="submission" date="2019-11" db="EMBL/GenBank/DDBJ databases">
        <title>Streptomyces typhae sp. nov., a novel endophytic actinomycete isolated from the root of cattail pollen (Typha angustifolia L.).</title>
        <authorList>
            <person name="Peng C."/>
        </authorList>
    </citation>
    <scope>NUCLEOTIDE SEQUENCE [LARGE SCALE GENOMIC DNA]</scope>
    <source>
        <strain evidence="2">p1417</strain>
    </source>
</reference>
<dbReference type="AlphaFoldDB" id="A0A6L6XAR4"/>
<dbReference type="SUPFAM" id="SSF141694">
    <property type="entry name" value="AF2212/PG0164-like"/>
    <property type="match status" value="1"/>
</dbReference>
<keyword evidence="2" id="KW-1185">Reference proteome</keyword>
<dbReference type="EMBL" id="WPNZ01000032">
    <property type="protein sequence ID" value="MVO90349.1"/>
    <property type="molecule type" value="Genomic_DNA"/>
</dbReference>
<proteinExistence type="predicted"/>
<gene>
    <name evidence="1" type="ORF">GPA10_37780</name>
</gene>
<evidence type="ECO:0000313" key="2">
    <source>
        <dbReference type="Proteomes" id="UP000483802"/>
    </source>
</evidence>